<evidence type="ECO:0000313" key="2">
    <source>
        <dbReference type="EMBL" id="GAU97049.1"/>
    </source>
</evidence>
<proteinExistence type="predicted"/>
<feature type="transmembrane region" description="Helical" evidence="1">
    <location>
        <begin position="81"/>
        <end position="101"/>
    </location>
</feature>
<keyword evidence="1" id="KW-0472">Membrane</keyword>
<organism evidence="2 3">
    <name type="scientific">Ramazzottius varieornatus</name>
    <name type="common">Water bear</name>
    <name type="synonym">Tardigrade</name>
    <dbReference type="NCBI Taxonomy" id="947166"/>
    <lineage>
        <taxon>Eukaryota</taxon>
        <taxon>Metazoa</taxon>
        <taxon>Ecdysozoa</taxon>
        <taxon>Tardigrada</taxon>
        <taxon>Eutardigrada</taxon>
        <taxon>Parachela</taxon>
        <taxon>Hypsibioidea</taxon>
        <taxon>Ramazzottiidae</taxon>
        <taxon>Ramazzottius</taxon>
    </lineage>
</organism>
<comment type="caution">
    <text evidence="2">The sequence shown here is derived from an EMBL/GenBank/DDBJ whole genome shotgun (WGS) entry which is preliminary data.</text>
</comment>
<sequence length="167" mass="19097">MACYPVVYYKSFFRGRRQRLLISSQTVRVQTETIQTEQLGHPGQVPTSTQPLSIPRPSVPAVIPRRTETLKLCGKMIHIDGSATGFVTLTLMTVSVIISLMPKEVYYTYQLWTDDDNIHLFFYLIADTLQHLTTVFDPVLIVLVNPELQKIILATLRLRQRYCGFGH</sequence>
<keyword evidence="1" id="KW-0812">Transmembrane</keyword>
<dbReference type="EMBL" id="BDGG01000004">
    <property type="protein sequence ID" value="GAU97049.1"/>
    <property type="molecule type" value="Genomic_DNA"/>
</dbReference>
<evidence type="ECO:0000313" key="3">
    <source>
        <dbReference type="Proteomes" id="UP000186922"/>
    </source>
</evidence>
<dbReference type="Proteomes" id="UP000186922">
    <property type="component" value="Unassembled WGS sequence"/>
</dbReference>
<name>A0A1D1V5P8_RAMVA</name>
<dbReference type="SUPFAM" id="SSF81321">
    <property type="entry name" value="Family A G protein-coupled receptor-like"/>
    <property type="match status" value="1"/>
</dbReference>
<accession>A0A1D1V5P8</accession>
<evidence type="ECO:0000256" key="1">
    <source>
        <dbReference type="SAM" id="Phobius"/>
    </source>
</evidence>
<keyword evidence="1" id="KW-1133">Transmembrane helix</keyword>
<protein>
    <submittedName>
        <fullName evidence="2">Uncharacterized protein</fullName>
    </submittedName>
</protein>
<reference evidence="2 3" key="1">
    <citation type="journal article" date="2016" name="Nat. Commun.">
        <title>Extremotolerant tardigrade genome and improved radiotolerance of human cultured cells by tardigrade-unique protein.</title>
        <authorList>
            <person name="Hashimoto T."/>
            <person name="Horikawa D.D."/>
            <person name="Saito Y."/>
            <person name="Kuwahara H."/>
            <person name="Kozuka-Hata H."/>
            <person name="Shin-I T."/>
            <person name="Minakuchi Y."/>
            <person name="Ohishi K."/>
            <person name="Motoyama A."/>
            <person name="Aizu T."/>
            <person name="Enomoto A."/>
            <person name="Kondo K."/>
            <person name="Tanaka S."/>
            <person name="Hara Y."/>
            <person name="Koshikawa S."/>
            <person name="Sagara H."/>
            <person name="Miura T."/>
            <person name="Yokobori S."/>
            <person name="Miyagawa K."/>
            <person name="Suzuki Y."/>
            <person name="Kubo T."/>
            <person name="Oyama M."/>
            <person name="Kohara Y."/>
            <person name="Fujiyama A."/>
            <person name="Arakawa K."/>
            <person name="Katayama T."/>
            <person name="Toyoda A."/>
            <person name="Kunieda T."/>
        </authorList>
    </citation>
    <scope>NUCLEOTIDE SEQUENCE [LARGE SCALE GENOMIC DNA]</scope>
    <source>
        <strain evidence="2 3">YOKOZUNA-1</strain>
    </source>
</reference>
<feature type="transmembrane region" description="Helical" evidence="1">
    <location>
        <begin position="121"/>
        <end position="144"/>
    </location>
</feature>
<gene>
    <name evidence="2" type="primary">RvY_08409-1</name>
    <name evidence="2" type="synonym">RvY_08409.1</name>
    <name evidence="2" type="ORF">RvY_08409</name>
</gene>
<keyword evidence="3" id="KW-1185">Reference proteome</keyword>
<dbReference type="Gene3D" id="1.20.1070.10">
    <property type="entry name" value="Rhodopsin 7-helix transmembrane proteins"/>
    <property type="match status" value="1"/>
</dbReference>
<dbReference type="AlphaFoldDB" id="A0A1D1V5P8"/>